<sequence length="417" mass="46015">PTCDLITGADILFFWVARMMMAGFHFMGKAPFKNVILHGIVRDAQGRKMSKSLGNSLDPLEIIGQYSADALRFSLALITSMETDTKVDMGKFEIGRNFGTKLWNAARFIRMNAEKLPGFSFADHAGAAPELDPALLRDDDRHLLLKAHHTCAVLNAALAKYRIQDGALAIYDFAWTDFCDWYLEYAKADLNAPDEARRRQVLAILADVYGQILRLLHPYMPFVTEELWHQLGYCAEGETIMRAPYPTGYAPDRLAAWGLTEDVLTYVETKRDLITGIRALRAEAGLAPALNVRILLHPATDALRDSLARDADSVKAAVRADALELVDAAPEAPMPSKLLKAGVAYLPLDGLVDTKAEAEKLDKEIAKLQGFLNGVNAKLNNQAFVSKAPAPIIQNQRDRKAELEAQIATLTARRAAL</sequence>
<keyword evidence="4" id="KW-0067">ATP-binding</keyword>
<dbReference type="PANTHER" id="PTHR11946:SF93">
    <property type="entry name" value="VALINE--TRNA LIGASE, CHLOROPLASTIC_MITOCHONDRIAL 2"/>
    <property type="match status" value="1"/>
</dbReference>
<keyword evidence="7" id="KW-0030">Aminoacyl-tRNA synthetase</keyword>
<organism evidence="15 16">
    <name type="scientific">Candidatus Spyradenecus faecavium</name>
    <dbReference type="NCBI Taxonomy" id="2840947"/>
    <lineage>
        <taxon>Bacteria</taxon>
        <taxon>Pseudomonadati</taxon>
        <taxon>Lentisphaerota</taxon>
        <taxon>Lentisphaeria</taxon>
        <taxon>Lentisphaerales</taxon>
        <taxon>Lentisphaeraceae</taxon>
        <taxon>Lentisphaeraceae incertae sedis</taxon>
        <taxon>Candidatus Spyradenecus</taxon>
    </lineage>
</organism>
<dbReference type="GO" id="GO:0005524">
    <property type="term" value="F:ATP binding"/>
    <property type="evidence" value="ECO:0007669"/>
    <property type="project" value="UniProtKB-KW"/>
</dbReference>
<feature type="domain" description="Valyl-tRNA synthetase tRNA-binding arm" evidence="14">
    <location>
        <begin position="353"/>
        <end position="416"/>
    </location>
</feature>
<dbReference type="InterPro" id="IPR013155">
    <property type="entry name" value="M/V/L/I-tRNA-synth_anticd-bd"/>
</dbReference>
<dbReference type="Gene3D" id="1.10.730.10">
    <property type="entry name" value="Isoleucyl-tRNA Synthetase, Domain 1"/>
    <property type="match status" value="1"/>
</dbReference>
<evidence type="ECO:0000256" key="4">
    <source>
        <dbReference type="ARBA" id="ARBA00022840"/>
    </source>
</evidence>
<dbReference type="GO" id="GO:0005829">
    <property type="term" value="C:cytosol"/>
    <property type="evidence" value="ECO:0007669"/>
    <property type="project" value="TreeGrafter"/>
</dbReference>
<comment type="similarity">
    <text evidence="11">Belongs to the class-I aminoacyl-tRNA synthetase family. ValS type 1 subfamily.</text>
</comment>
<dbReference type="InterPro" id="IPR010978">
    <property type="entry name" value="tRNA-bd_arm"/>
</dbReference>
<dbReference type="InterPro" id="IPR037118">
    <property type="entry name" value="Val-tRNA_synth_C_sf"/>
</dbReference>
<dbReference type="Pfam" id="PF10458">
    <property type="entry name" value="Val_tRNA-synt_C"/>
    <property type="match status" value="1"/>
</dbReference>
<evidence type="ECO:0000256" key="6">
    <source>
        <dbReference type="ARBA" id="ARBA00023054"/>
    </source>
</evidence>
<evidence type="ECO:0000256" key="2">
    <source>
        <dbReference type="ARBA" id="ARBA00022598"/>
    </source>
</evidence>
<evidence type="ECO:0000256" key="1">
    <source>
        <dbReference type="ARBA" id="ARBA00013169"/>
    </source>
</evidence>
<evidence type="ECO:0000256" key="8">
    <source>
        <dbReference type="ARBA" id="ARBA00024407"/>
    </source>
</evidence>
<keyword evidence="5" id="KW-0648">Protein biosynthesis</keyword>
<keyword evidence="2 15" id="KW-0436">Ligase</keyword>
<dbReference type="EMBL" id="DVOR01000239">
    <property type="protein sequence ID" value="HIV09970.1"/>
    <property type="molecule type" value="Genomic_DNA"/>
</dbReference>
<dbReference type="Pfam" id="PF08264">
    <property type="entry name" value="Anticodon_1"/>
    <property type="match status" value="1"/>
</dbReference>
<protein>
    <recommendedName>
        <fullName evidence="8">Valine--tRNA ligase</fullName>
        <ecNumber evidence="1">6.1.1.9</ecNumber>
    </recommendedName>
    <alternativeName>
        <fullName evidence="9">Valyl-tRNA synthetase</fullName>
    </alternativeName>
</protein>
<accession>A0A9D1T302</accession>
<dbReference type="GO" id="GO:0004832">
    <property type="term" value="F:valine-tRNA ligase activity"/>
    <property type="evidence" value="ECO:0007669"/>
    <property type="project" value="UniProtKB-EC"/>
</dbReference>
<dbReference type="SUPFAM" id="SSF52374">
    <property type="entry name" value="Nucleotidylyl transferase"/>
    <property type="match status" value="1"/>
</dbReference>
<dbReference type="InterPro" id="IPR019499">
    <property type="entry name" value="Val-tRNA_synth_tRNA-bd"/>
</dbReference>
<evidence type="ECO:0000256" key="10">
    <source>
        <dbReference type="ARBA" id="ARBA00047552"/>
    </source>
</evidence>
<dbReference type="GO" id="GO:0006438">
    <property type="term" value="P:valyl-tRNA aminoacylation"/>
    <property type="evidence" value="ECO:0007669"/>
    <property type="project" value="InterPro"/>
</dbReference>
<dbReference type="PANTHER" id="PTHR11946">
    <property type="entry name" value="VALYL-TRNA SYNTHETASES"/>
    <property type="match status" value="1"/>
</dbReference>
<dbReference type="InterPro" id="IPR002300">
    <property type="entry name" value="aa-tRNA-synth_Ia"/>
</dbReference>
<feature type="domain" description="Aminoacyl-tRNA synthetase class Ia" evidence="12">
    <location>
        <begin position="5"/>
        <end position="87"/>
    </location>
</feature>
<evidence type="ECO:0000259" key="12">
    <source>
        <dbReference type="Pfam" id="PF00133"/>
    </source>
</evidence>
<dbReference type="FunFam" id="1.10.287.380:FF:000001">
    <property type="entry name" value="Valine--tRNA ligase"/>
    <property type="match status" value="1"/>
</dbReference>
<comment type="caution">
    <text evidence="15">The sequence shown here is derived from an EMBL/GenBank/DDBJ whole genome shotgun (WGS) entry which is preliminary data.</text>
</comment>
<evidence type="ECO:0000313" key="15">
    <source>
        <dbReference type="EMBL" id="HIV09970.1"/>
    </source>
</evidence>
<reference evidence="15" key="2">
    <citation type="journal article" date="2021" name="PeerJ">
        <title>Extensive microbial diversity within the chicken gut microbiome revealed by metagenomics and culture.</title>
        <authorList>
            <person name="Gilroy R."/>
            <person name="Ravi A."/>
            <person name="Getino M."/>
            <person name="Pursley I."/>
            <person name="Horton D.L."/>
            <person name="Alikhan N.F."/>
            <person name="Baker D."/>
            <person name="Gharbi K."/>
            <person name="Hall N."/>
            <person name="Watson M."/>
            <person name="Adriaenssens E.M."/>
            <person name="Foster-Nyarko E."/>
            <person name="Jarju S."/>
            <person name="Secka A."/>
            <person name="Antonio M."/>
            <person name="Oren A."/>
            <person name="Chaudhuri R.R."/>
            <person name="La Ragione R."/>
            <person name="Hildebrand F."/>
            <person name="Pallen M.J."/>
        </authorList>
    </citation>
    <scope>NUCLEOTIDE SEQUENCE</scope>
    <source>
        <strain evidence="15">35461</strain>
    </source>
</reference>
<dbReference type="Pfam" id="PF00133">
    <property type="entry name" value="tRNA-synt_1"/>
    <property type="match status" value="1"/>
</dbReference>
<reference evidence="15" key="1">
    <citation type="submission" date="2020-10" db="EMBL/GenBank/DDBJ databases">
        <authorList>
            <person name="Gilroy R."/>
        </authorList>
    </citation>
    <scope>NUCLEOTIDE SEQUENCE</scope>
    <source>
        <strain evidence="15">35461</strain>
    </source>
</reference>
<evidence type="ECO:0000256" key="7">
    <source>
        <dbReference type="ARBA" id="ARBA00023146"/>
    </source>
</evidence>
<evidence type="ECO:0000256" key="3">
    <source>
        <dbReference type="ARBA" id="ARBA00022741"/>
    </source>
</evidence>
<gene>
    <name evidence="15" type="ORF">IAC79_07650</name>
</gene>
<proteinExistence type="inferred from homology"/>
<dbReference type="InterPro" id="IPR033705">
    <property type="entry name" value="Anticodon_Ia_Val"/>
</dbReference>
<evidence type="ECO:0000259" key="14">
    <source>
        <dbReference type="Pfam" id="PF10458"/>
    </source>
</evidence>
<dbReference type="CDD" id="cd07962">
    <property type="entry name" value="Anticodon_Ia_Val"/>
    <property type="match status" value="1"/>
</dbReference>
<feature type="non-terminal residue" evidence="15">
    <location>
        <position position="1"/>
    </location>
</feature>
<dbReference type="Gene3D" id="3.40.50.620">
    <property type="entry name" value="HUPs"/>
    <property type="match status" value="1"/>
</dbReference>
<dbReference type="InterPro" id="IPR002303">
    <property type="entry name" value="Valyl-tRNA_ligase"/>
</dbReference>
<evidence type="ECO:0000313" key="16">
    <source>
        <dbReference type="Proteomes" id="UP000886845"/>
    </source>
</evidence>
<name>A0A9D1T302_9BACT</name>
<dbReference type="EC" id="6.1.1.9" evidence="1"/>
<dbReference type="SUPFAM" id="SSF47323">
    <property type="entry name" value="Anticodon-binding domain of a subclass of class I aminoacyl-tRNA synthetases"/>
    <property type="match status" value="1"/>
</dbReference>
<dbReference type="Proteomes" id="UP000886845">
    <property type="component" value="Unassembled WGS sequence"/>
</dbReference>
<evidence type="ECO:0000256" key="11">
    <source>
        <dbReference type="ARBA" id="ARBA00060830"/>
    </source>
</evidence>
<dbReference type="InterPro" id="IPR014729">
    <property type="entry name" value="Rossmann-like_a/b/a_fold"/>
</dbReference>
<comment type="catalytic activity">
    <reaction evidence="10">
        <text>tRNA(Val) + L-valine + ATP = L-valyl-tRNA(Val) + AMP + diphosphate</text>
        <dbReference type="Rhea" id="RHEA:10704"/>
        <dbReference type="Rhea" id="RHEA-COMP:9672"/>
        <dbReference type="Rhea" id="RHEA-COMP:9708"/>
        <dbReference type="ChEBI" id="CHEBI:30616"/>
        <dbReference type="ChEBI" id="CHEBI:33019"/>
        <dbReference type="ChEBI" id="CHEBI:57762"/>
        <dbReference type="ChEBI" id="CHEBI:78442"/>
        <dbReference type="ChEBI" id="CHEBI:78537"/>
        <dbReference type="ChEBI" id="CHEBI:456215"/>
        <dbReference type="EC" id="6.1.1.9"/>
    </reaction>
</comment>
<dbReference type="SUPFAM" id="SSF46589">
    <property type="entry name" value="tRNA-binding arm"/>
    <property type="match status" value="1"/>
</dbReference>
<evidence type="ECO:0000256" key="9">
    <source>
        <dbReference type="ARBA" id="ARBA00029936"/>
    </source>
</evidence>
<dbReference type="AlphaFoldDB" id="A0A9D1T302"/>
<dbReference type="InterPro" id="IPR009080">
    <property type="entry name" value="tRNAsynth_Ia_anticodon-bd"/>
</dbReference>
<keyword evidence="3" id="KW-0547">Nucleotide-binding</keyword>
<evidence type="ECO:0000256" key="5">
    <source>
        <dbReference type="ARBA" id="ARBA00022917"/>
    </source>
</evidence>
<dbReference type="Gene3D" id="1.10.287.380">
    <property type="entry name" value="Valyl-tRNA synthetase, C-terminal domain"/>
    <property type="match status" value="1"/>
</dbReference>
<feature type="domain" description="Methionyl/Valyl/Leucyl/Isoleucyl-tRNA synthetase anticodon-binding" evidence="13">
    <location>
        <begin position="140"/>
        <end position="294"/>
    </location>
</feature>
<keyword evidence="6" id="KW-0175">Coiled coil</keyword>
<evidence type="ECO:0000259" key="13">
    <source>
        <dbReference type="Pfam" id="PF08264"/>
    </source>
</evidence>